<organism evidence="1 2">
    <name type="scientific">Diphasiastrum complanatum</name>
    <name type="common">Issler's clubmoss</name>
    <name type="synonym">Lycopodium complanatum</name>
    <dbReference type="NCBI Taxonomy" id="34168"/>
    <lineage>
        <taxon>Eukaryota</taxon>
        <taxon>Viridiplantae</taxon>
        <taxon>Streptophyta</taxon>
        <taxon>Embryophyta</taxon>
        <taxon>Tracheophyta</taxon>
        <taxon>Lycopodiopsida</taxon>
        <taxon>Lycopodiales</taxon>
        <taxon>Lycopodiaceae</taxon>
        <taxon>Lycopodioideae</taxon>
        <taxon>Diphasiastrum</taxon>
    </lineage>
</organism>
<protein>
    <submittedName>
        <fullName evidence="1">Uncharacterized protein</fullName>
    </submittedName>
</protein>
<name>A0ACC2CFE0_DIPCM</name>
<dbReference type="EMBL" id="CM055101">
    <property type="protein sequence ID" value="KAJ7540711.1"/>
    <property type="molecule type" value="Genomic_DNA"/>
</dbReference>
<comment type="caution">
    <text evidence="1">The sequence shown here is derived from an EMBL/GenBank/DDBJ whole genome shotgun (WGS) entry which is preliminary data.</text>
</comment>
<dbReference type="Proteomes" id="UP001162992">
    <property type="component" value="Chromosome 10"/>
</dbReference>
<evidence type="ECO:0000313" key="1">
    <source>
        <dbReference type="EMBL" id="KAJ7540711.1"/>
    </source>
</evidence>
<evidence type="ECO:0000313" key="2">
    <source>
        <dbReference type="Proteomes" id="UP001162992"/>
    </source>
</evidence>
<sequence length="157" mass="16975">MDSIKYGRRVSALFISLVSVLLAATQCCNAAQYKVGGDRGWVLGGPNYAAWARQHQIRAGDTLLFQYPPETHYVMQVSQQDFKACVTSRPVLTATGGSNVIRLSRPGTYWFICGVAGHCSAGMKVAIQATGSAATIDELSQTSEYINANPTQFPEHS</sequence>
<keyword evidence="2" id="KW-1185">Reference proteome</keyword>
<accession>A0ACC2CFE0</accession>
<proteinExistence type="predicted"/>
<gene>
    <name evidence="1" type="ORF">O6H91_10G027500</name>
</gene>
<reference evidence="2" key="1">
    <citation type="journal article" date="2024" name="Proc. Natl. Acad. Sci. U.S.A.">
        <title>Extraordinary preservation of gene collinearity over three hundred million years revealed in homosporous lycophytes.</title>
        <authorList>
            <person name="Li C."/>
            <person name="Wickell D."/>
            <person name="Kuo L.Y."/>
            <person name="Chen X."/>
            <person name="Nie B."/>
            <person name="Liao X."/>
            <person name="Peng D."/>
            <person name="Ji J."/>
            <person name="Jenkins J."/>
            <person name="Williams M."/>
            <person name="Shu S."/>
            <person name="Plott C."/>
            <person name="Barry K."/>
            <person name="Rajasekar S."/>
            <person name="Grimwood J."/>
            <person name="Han X."/>
            <person name="Sun S."/>
            <person name="Hou Z."/>
            <person name="He W."/>
            <person name="Dai G."/>
            <person name="Sun C."/>
            <person name="Schmutz J."/>
            <person name="Leebens-Mack J.H."/>
            <person name="Li F.W."/>
            <person name="Wang L."/>
        </authorList>
    </citation>
    <scope>NUCLEOTIDE SEQUENCE [LARGE SCALE GENOMIC DNA]</scope>
    <source>
        <strain evidence="2">cv. PW_Plant_1</strain>
    </source>
</reference>